<dbReference type="InterPro" id="IPR005467">
    <property type="entry name" value="His_kinase_dom"/>
</dbReference>
<evidence type="ECO:0000256" key="1">
    <source>
        <dbReference type="ARBA" id="ARBA00000085"/>
    </source>
</evidence>
<sequence>MLVALILKLNIYICYFTIQNGARSRERLGEPFFTNKEHGNGLGLMVSQQIINNHKGSLVIRSKPGEGICLEIELPAADETMQIPPQSTS</sequence>
<proteinExistence type="predicted"/>
<evidence type="ECO:0000259" key="9">
    <source>
        <dbReference type="PROSITE" id="PS50109"/>
    </source>
</evidence>
<evidence type="ECO:0000256" key="7">
    <source>
        <dbReference type="ARBA" id="ARBA00022840"/>
    </source>
</evidence>
<dbReference type="Gene3D" id="3.30.565.10">
    <property type="entry name" value="Histidine kinase-like ATPase, C-terminal domain"/>
    <property type="match status" value="1"/>
</dbReference>
<evidence type="ECO:0000256" key="3">
    <source>
        <dbReference type="ARBA" id="ARBA00022553"/>
    </source>
</evidence>
<gene>
    <name evidence="10" type="ORF">E1757_18430</name>
</gene>
<dbReference type="GO" id="GO:0000160">
    <property type="term" value="P:phosphorelay signal transduction system"/>
    <property type="evidence" value="ECO:0007669"/>
    <property type="project" value="UniProtKB-KW"/>
</dbReference>
<keyword evidence="5" id="KW-0547">Nucleotide-binding</keyword>
<dbReference type="GO" id="GO:0004673">
    <property type="term" value="F:protein histidine kinase activity"/>
    <property type="evidence" value="ECO:0007669"/>
    <property type="project" value="UniProtKB-EC"/>
</dbReference>
<dbReference type="InterPro" id="IPR004358">
    <property type="entry name" value="Sig_transdc_His_kin-like_C"/>
</dbReference>
<keyword evidence="4" id="KW-0808">Transferase</keyword>
<dbReference type="PROSITE" id="PS50109">
    <property type="entry name" value="HIS_KIN"/>
    <property type="match status" value="1"/>
</dbReference>
<protein>
    <recommendedName>
        <fullName evidence="2">histidine kinase</fullName>
        <ecNumber evidence="2">2.7.13.3</ecNumber>
    </recommendedName>
</protein>
<evidence type="ECO:0000256" key="4">
    <source>
        <dbReference type="ARBA" id="ARBA00022679"/>
    </source>
</evidence>
<comment type="caution">
    <text evidence="10">The sequence shown here is derived from an EMBL/GenBank/DDBJ whole genome shotgun (WGS) entry which is preliminary data.</text>
</comment>
<dbReference type="Pfam" id="PF02518">
    <property type="entry name" value="HATPase_c"/>
    <property type="match status" value="1"/>
</dbReference>
<dbReference type="EMBL" id="SMRT01000008">
    <property type="protein sequence ID" value="TDF96388.1"/>
    <property type="molecule type" value="Genomic_DNA"/>
</dbReference>
<evidence type="ECO:0000256" key="6">
    <source>
        <dbReference type="ARBA" id="ARBA00022777"/>
    </source>
</evidence>
<keyword evidence="7" id="KW-0067">ATP-binding</keyword>
<dbReference type="PRINTS" id="PR00344">
    <property type="entry name" value="BCTRLSENSOR"/>
</dbReference>
<evidence type="ECO:0000313" key="11">
    <source>
        <dbReference type="Proteomes" id="UP000295636"/>
    </source>
</evidence>
<accession>A0A4R5KN92</accession>
<evidence type="ECO:0000256" key="5">
    <source>
        <dbReference type="ARBA" id="ARBA00022741"/>
    </source>
</evidence>
<keyword evidence="8" id="KW-0902">Two-component regulatory system</keyword>
<organism evidence="10 11">
    <name type="scientific">Paenibacillus piri</name>
    <dbReference type="NCBI Taxonomy" id="2547395"/>
    <lineage>
        <taxon>Bacteria</taxon>
        <taxon>Bacillati</taxon>
        <taxon>Bacillota</taxon>
        <taxon>Bacilli</taxon>
        <taxon>Bacillales</taxon>
        <taxon>Paenibacillaceae</taxon>
        <taxon>Paenibacillus</taxon>
    </lineage>
</organism>
<dbReference type="OrthoDB" id="9815750at2"/>
<dbReference type="PANTHER" id="PTHR43065:SF10">
    <property type="entry name" value="PEROXIDE STRESS-ACTIVATED HISTIDINE KINASE MAK3"/>
    <property type="match status" value="1"/>
</dbReference>
<reference evidence="10 11" key="1">
    <citation type="submission" date="2019-03" db="EMBL/GenBank/DDBJ databases">
        <title>This is whole genome sequence of Paenibacillus sp MS74 strain.</title>
        <authorList>
            <person name="Trinh H.N."/>
        </authorList>
    </citation>
    <scope>NUCLEOTIDE SEQUENCE [LARGE SCALE GENOMIC DNA]</scope>
    <source>
        <strain evidence="10 11">MS74</strain>
    </source>
</reference>
<dbReference type="EC" id="2.7.13.3" evidence="2"/>
<keyword evidence="11" id="KW-1185">Reference proteome</keyword>
<evidence type="ECO:0000256" key="8">
    <source>
        <dbReference type="ARBA" id="ARBA00023012"/>
    </source>
</evidence>
<comment type="catalytic activity">
    <reaction evidence="1">
        <text>ATP + protein L-histidine = ADP + protein N-phospho-L-histidine.</text>
        <dbReference type="EC" id="2.7.13.3"/>
    </reaction>
</comment>
<evidence type="ECO:0000256" key="2">
    <source>
        <dbReference type="ARBA" id="ARBA00012438"/>
    </source>
</evidence>
<dbReference type="PANTHER" id="PTHR43065">
    <property type="entry name" value="SENSOR HISTIDINE KINASE"/>
    <property type="match status" value="1"/>
</dbReference>
<evidence type="ECO:0000313" key="10">
    <source>
        <dbReference type="EMBL" id="TDF96388.1"/>
    </source>
</evidence>
<dbReference type="InterPro" id="IPR036890">
    <property type="entry name" value="HATPase_C_sf"/>
</dbReference>
<name>A0A4R5KN92_9BACL</name>
<keyword evidence="3" id="KW-0597">Phosphoprotein</keyword>
<keyword evidence="6" id="KW-0418">Kinase</keyword>
<feature type="domain" description="Histidine kinase" evidence="9">
    <location>
        <begin position="26"/>
        <end position="78"/>
    </location>
</feature>
<dbReference type="GO" id="GO:0005524">
    <property type="term" value="F:ATP binding"/>
    <property type="evidence" value="ECO:0007669"/>
    <property type="project" value="UniProtKB-KW"/>
</dbReference>
<dbReference type="InterPro" id="IPR003594">
    <property type="entry name" value="HATPase_dom"/>
</dbReference>
<dbReference type="AlphaFoldDB" id="A0A4R5KN92"/>
<dbReference type="SUPFAM" id="SSF55874">
    <property type="entry name" value="ATPase domain of HSP90 chaperone/DNA topoisomerase II/histidine kinase"/>
    <property type="match status" value="1"/>
</dbReference>
<dbReference type="Proteomes" id="UP000295636">
    <property type="component" value="Unassembled WGS sequence"/>
</dbReference>